<sequence>MWPPPMDHKSDARRNFETSMKAALEARKDTLTPEQLLVAASPHPNPETWHDPHKEALWGEVWKNTNARNRAQGINAWLFPTQLRKGVVYMLDPYGEIDCGAQGGGKHGHGWSLVEAGELAQWMHDHPAFSWLDMAEYACDHERSAEAVAVRIALIRKHGVKGWEPKEKDADDGGKVKGEQDGDGDQEEKGVDDEEEKKVDDEEAGDDVDQ</sequence>
<proteinExistence type="predicted"/>
<feature type="region of interest" description="Disordered" evidence="1">
    <location>
        <begin position="163"/>
        <end position="210"/>
    </location>
</feature>
<dbReference type="Proteomes" id="UP001221142">
    <property type="component" value="Unassembled WGS sequence"/>
</dbReference>
<keyword evidence="3" id="KW-1185">Reference proteome</keyword>
<accession>A0AAD7AX67</accession>
<protein>
    <submittedName>
        <fullName evidence="2">Uncharacterized protein</fullName>
    </submittedName>
</protein>
<organism evidence="2 3">
    <name type="scientific">Roridomyces roridus</name>
    <dbReference type="NCBI Taxonomy" id="1738132"/>
    <lineage>
        <taxon>Eukaryota</taxon>
        <taxon>Fungi</taxon>
        <taxon>Dikarya</taxon>
        <taxon>Basidiomycota</taxon>
        <taxon>Agaricomycotina</taxon>
        <taxon>Agaricomycetes</taxon>
        <taxon>Agaricomycetidae</taxon>
        <taxon>Agaricales</taxon>
        <taxon>Marasmiineae</taxon>
        <taxon>Mycenaceae</taxon>
        <taxon>Roridomyces</taxon>
    </lineage>
</organism>
<dbReference type="AlphaFoldDB" id="A0AAD7AX67"/>
<evidence type="ECO:0000313" key="3">
    <source>
        <dbReference type="Proteomes" id="UP001221142"/>
    </source>
</evidence>
<evidence type="ECO:0000313" key="2">
    <source>
        <dbReference type="EMBL" id="KAJ7602872.1"/>
    </source>
</evidence>
<gene>
    <name evidence="2" type="ORF">FB45DRAFT_964544</name>
</gene>
<feature type="compositionally biased region" description="Basic and acidic residues" evidence="1">
    <location>
        <begin position="163"/>
        <end position="180"/>
    </location>
</feature>
<feature type="compositionally biased region" description="Acidic residues" evidence="1">
    <location>
        <begin position="181"/>
        <end position="210"/>
    </location>
</feature>
<name>A0AAD7AX67_9AGAR</name>
<evidence type="ECO:0000256" key="1">
    <source>
        <dbReference type="SAM" id="MobiDB-lite"/>
    </source>
</evidence>
<reference evidence="2" key="1">
    <citation type="submission" date="2023-03" db="EMBL/GenBank/DDBJ databases">
        <title>Massive genome expansion in bonnet fungi (Mycena s.s.) driven by repeated elements and novel gene families across ecological guilds.</title>
        <authorList>
            <consortium name="Lawrence Berkeley National Laboratory"/>
            <person name="Harder C.B."/>
            <person name="Miyauchi S."/>
            <person name="Viragh M."/>
            <person name="Kuo A."/>
            <person name="Thoen E."/>
            <person name="Andreopoulos B."/>
            <person name="Lu D."/>
            <person name="Skrede I."/>
            <person name="Drula E."/>
            <person name="Henrissat B."/>
            <person name="Morin E."/>
            <person name="Kohler A."/>
            <person name="Barry K."/>
            <person name="LaButti K."/>
            <person name="Morin E."/>
            <person name="Salamov A."/>
            <person name="Lipzen A."/>
            <person name="Mereny Z."/>
            <person name="Hegedus B."/>
            <person name="Baldrian P."/>
            <person name="Stursova M."/>
            <person name="Weitz H."/>
            <person name="Taylor A."/>
            <person name="Grigoriev I.V."/>
            <person name="Nagy L.G."/>
            <person name="Martin F."/>
            <person name="Kauserud H."/>
        </authorList>
    </citation>
    <scope>NUCLEOTIDE SEQUENCE</scope>
    <source>
        <strain evidence="2">9284</strain>
    </source>
</reference>
<dbReference type="EMBL" id="JARKIF010000195">
    <property type="protein sequence ID" value="KAJ7602872.1"/>
    <property type="molecule type" value="Genomic_DNA"/>
</dbReference>
<comment type="caution">
    <text evidence="2">The sequence shown here is derived from an EMBL/GenBank/DDBJ whole genome shotgun (WGS) entry which is preliminary data.</text>
</comment>